<dbReference type="KEGG" id="ppoo:LW347_04600"/>
<dbReference type="AlphaFoldDB" id="A0AAE9T0U7"/>
<feature type="transmembrane region" description="Helical" evidence="1">
    <location>
        <begin position="57"/>
        <end position="75"/>
    </location>
</feature>
<dbReference type="EMBL" id="CP090065">
    <property type="protein sequence ID" value="UVO09261.1"/>
    <property type="molecule type" value="Genomic_DNA"/>
</dbReference>
<keyword evidence="1" id="KW-0812">Transmembrane</keyword>
<reference evidence="2" key="1">
    <citation type="submission" date="2021-12" db="EMBL/GenBank/DDBJ databases">
        <title>Genome sequence of novel Pectobacterium sp. causing blackleg.</title>
        <authorList>
            <person name="Wang J."/>
        </authorList>
    </citation>
    <scope>NUCLEOTIDE SEQUENCE</scope>
    <source>
        <strain evidence="2">BY21311</strain>
    </source>
</reference>
<gene>
    <name evidence="2" type="ORF">LW347_04600</name>
</gene>
<dbReference type="Proteomes" id="UP001059272">
    <property type="component" value="Chromosome"/>
</dbReference>
<evidence type="ECO:0000313" key="3">
    <source>
        <dbReference type="Proteomes" id="UP001059272"/>
    </source>
</evidence>
<organism evidence="2 3">
    <name type="scientific">Pectobacterium polonicum</name>
    <dbReference type="NCBI Taxonomy" id="2485124"/>
    <lineage>
        <taxon>Bacteria</taxon>
        <taxon>Pseudomonadati</taxon>
        <taxon>Pseudomonadota</taxon>
        <taxon>Gammaproteobacteria</taxon>
        <taxon>Enterobacterales</taxon>
        <taxon>Pectobacteriaceae</taxon>
        <taxon>Pectobacterium</taxon>
    </lineage>
</organism>
<dbReference type="RefSeq" id="WP_148273040.1">
    <property type="nucleotide sequence ID" value="NZ_CP090065.1"/>
</dbReference>
<keyword evidence="1" id="KW-0472">Membrane</keyword>
<evidence type="ECO:0000313" key="2">
    <source>
        <dbReference type="EMBL" id="UVO09261.1"/>
    </source>
</evidence>
<sequence>MMILADKSYVLGAMFIQFLLADELWYTTTRSEGIIYHVIHLGFSSLKKPSSRFPFRTFHIITFSFLIMNVRVGLIQTNGKR</sequence>
<evidence type="ECO:0000256" key="1">
    <source>
        <dbReference type="SAM" id="Phobius"/>
    </source>
</evidence>
<proteinExistence type="predicted"/>
<accession>A0AAE9T0U7</accession>
<protein>
    <submittedName>
        <fullName evidence="2">Uncharacterized protein</fullName>
    </submittedName>
</protein>
<keyword evidence="1" id="KW-1133">Transmembrane helix</keyword>
<name>A0AAE9T0U7_9GAMM</name>